<organism evidence="1">
    <name type="scientific">viral metagenome</name>
    <dbReference type="NCBI Taxonomy" id="1070528"/>
    <lineage>
        <taxon>unclassified sequences</taxon>
        <taxon>metagenomes</taxon>
        <taxon>organismal metagenomes</taxon>
    </lineage>
</organism>
<accession>A0A6C0BF91</accession>
<dbReference type="AlphaFoldDB" id="A0A6C0BF91"/>
<evidence type="ECO:0000313" key="1">
    <source>
        <dbReference type="EMBL" id="QHS90053.1"/>
    </source>
</evidence>
<protein>
    <submittedName>
        <fullName evidence="1">Uncharacterized protein</fullName>
    </submittedName>
</protein>
<sequence>MEKLNEQDVENSSTYTTIDLSELINMLSEKIDKVLKQIAFKTGLTKIKDFPDKRYF</sequence>
<proteinExistence type="predicted"/>
<reference evidence="1" key="1">
    <citation type="journal article" date="2020" name="Nature">
        <title>Giant virus diversity and host interactions through global metagenomics.</title>
        <authorList>
            <person name="Schulz F."/>
            <person name="Roux S."/>
            <person name="Paez-Espino D."/>
            <person name="Jungbluth S."/>
            <person name="Walsh D.A."/>
            <person name="Denef V.J."/>
            <person name="McMahon K.D."/>
            <person name="Konstantinidis K.T."/>
            <person name="Eloe-Fadrosh E.A."/>
            <person name="Kyrpides N.C."/>
            <person name="Woyke T."/>
        </authorList>
    </citation>
    <scope>NUCLEOTIDE SEQUENCE</scope>
    <source>
        <strain evidence="1">GVMAG-M-3300010160-4</strain>
    </source>
</reference>
<dbReference type="EMBL" id="MN739124">
    <property type="protein sequence ID" value="QHS90053.1"/>
    <property type="molecule type" value="Genomic_DNA"/>
</dbReference>
<name>A0A6C0BF91_9ZZZZ</name>